<evidence type="ECO:0000313" key="2">
    <source>
        <dbReference type="EMBL" id="KAK8048167.1"/>
    </source>
</evidence>
<dbReference type="SUPFAM" id="SSF55856">
    <property type="entry name" value="Cytochrome b5-like heme/steroid binding domain"/>
    <property type="match status" value="1"/>
</dbReference>
<dbReference type="GeneID" id="92094369"/>
<feature type="region of interest" description="Disordered" evidence="1">
    <location>
        <begin position="1"/>
        <end position="49"/>
    </location>
</feature>
<dbReference type="RefSeq" id="XP_066710416.1">
    <property type="nucleotide sequence ID" value="XM_066861306.1"/>
</dbReference>
<proteinExistence type="predicted"/>
<dbReference type="EMBL" id="JAQQWL010000011">
    <property type="protein sequence ID" value="KAK8048167.1"/>
    <property type="molecule type" value="Genomic_DNA"/>
</dbReference>
<evidence type="ECO:0000313" key="3">
    <source>
        <dbReference type="Proteomes" id="UP001480595"/>
    </source>
</evidence>
<dbReference type="InterPro" id="IPR036400">
    <property type="entry name" value="Cyt_B5-like_heme/steroid_sf"/>
</dbReference>
<protein>
    <submittedName>
        <fullName evidence="2">Cytochrome b5</fullName>
    </submittedName>
</protein>
<evidence type="ECO:0000256" key="1">
    <source>
        <dbReference type="SAM" id="MobiDB-lite"/>
    </source>
</evidence>
<accession>A0ABR1TNJ7</accession>
<reference evidence="2 3" key="1">
    <citation type="submission" date="2023-01" db="EMBL/GenBank/DDBJ databases">
        <title>Analysis of 21 Apiospora genomes using comparative genomics revels a genus with tremendous synthesis potential of carbohydrate active enzymes and secondary metabolites.</title>
        <authorList>
            <person name="Sorensen T."/>
        </authorList>
    </citation>
    <scope>NUCLEOTIDE SEQUENCE [LARGE SCALE GENOMIC DNA]</scope>
    <source>
        <strain evidence="2 3">CBS 135458</strain>
    </source>
</reference>
<organism evidence="2 3">
    <name type="scientific">Apiospora phragmitis</name>
    <dbReference type="NCBI Taxonomy" id="2905665"/>
    <lineage>
        <taxon>Eukaryota</taxon>
        <taxon>Fungi</taxon>
        <taxon>Dikarya</taxon>
        <taxon>Ascomycota</taxon>
        <taxon>Pezizomycotina</taxon>
        <taxon>Sordariomycetes</taxon>
        <taxon>Xylariomycetidae</taxon>
        <taxon>Amphisphaeriales</taxon>
        <taxon>Apiosporaceae</taxon>
        <taxon>Apiospora</taxon>
    </lineage>
</organism>
<sequence>MEDPSAVIRETQPNFVNQTSSCTAKNNNIPGATNVPGGSSEGEKPEEEKLRAYTVQEVTEQKSGKRPLDHNRQRHLRLMRGVAGKDATKKFEKHHRRGILEPYKPTYQVGVLAAAVSPPSRGSWDQADAVVLKRKGGLLGKLWK</sequence>
<comment type="caution">
    <text evidence="2">The sequence shown here is derived from an EMBL/GenBank/DDBJ whole genome shotgun (WGS) entry which is preliminary data.</text>
</comment>
<dbReference type="Proteomes" id="UP001480595">
    <property type="component" value="Unassembled WGS sequence"/>
</dbReference>
<gene>
    <name evidence="2" type="ORF">PG994_009897</name>
</gene>
<name>A0ABR1TNJ7_9PEZI</name>
<feature type="compositionally biased region" description="Polar residues" evidence="1">
    <location>
        <begin position="11"/>
        <end position="31"/>
    </location>
</feature>
<keyword evidence="3" id="KW-1185">Reference proteome</keyword>